<dbReference type="EMBL" id="NHSJ01000111">
    <property type="protein sequence ID" value="PPQ28387.1"/>
    <property type="molecule type" value="Genomic_DNA"/>
</dbReference>
<evidence type="ECO:0008006" key="3">
    <source>
        <dbReference type="Google" id="ProtNLM"/>
    </source>
</evidence>
<evidence type="ECO:0000313" key="1">
    <source>
        <dbReference type="EMBL" id="PPQ28387.1"/>
    </source>
</evidence>
<accession>A0A2S6N194</accession>
<dbReference type="Proteomes" id="UP000239089">
    <property type="component" value="Unassembled WGS sequence"/>
</dbReference>
<reference evidence="1 2" key="1">
    <citation type="journal article" date="2018" name="Arch. Microbiol.">
        <title>New insights into the metabolic potential of the phototrophic purple bacterium Rhodopila globiformis DSM 161(T) from its draft genome sequence and evidence for a vanadium-dependent nitrogenase.</title>
        <authorList>
            <person name="Imhoff J.F."/>
            <person name="Rahn T."/>
            <person name="Kunzel S."/>
            <person name="Neulinger S.C."/>
        </authorList>
    </citation>
    <scope>NUCLEOTIDE SEQUENCE [LARGE SCALE GENOMIC DNA]</scope>
    <source>
        <strain evidence="1 2">DSM 16996</strain>
    </source>
</reference>
<sequence>MGLATSSGALLDWEAELASLKAQLSPIFRRKELKATAGVFLAGLLSGVTRKTGWQMAEQTGLHRPDPMQSLLGRSLWAEEALRDAIRGYVFESLGDPDCGYRRSRPPIPI</sequence>
<organism evidence="1 2">
    <name type="scientific">Rhodoblastus sphagnicola</name>
    <dbReference type="NCBI Taxonomy" id="333368"/>
    <lineage>
        <taxon>Bacteria</taxon>
        <taxon>Pseudomonadati</taxon>
        <taxon>Pseudomonadota</taxon>
        <taxon>Alphaproteobacteria</taxon>
        <taxon>Hyphomicrobiales</taxon>
        <taxon>Rhodoblastaceae</taxon>
        <taxon>Rhodoblastus</taxon>
    </lineage>
</organism>
<evidence type="ECO:0000313" key="2">
    <source>
        <dbReference type="Proteomes" id="UP000239089"/>
    </source>
</evidence>
<name>A0A2S6N194_9HYPH</name>
<gene>
    <name evidence="1" type="ORF">CCR94_18115</name>
</gene>
<proteinExistence type="predicted"/>
<dbReference type="AlphaFoldDB" id="A0A2S6N194"/>
<protein>
    <recommendedName>
        <fullName evidence="3">Transposase IS701-like DDE domain-containing protein</fullName>
    </recommendedName>
</protein>
<comment type="caution">
    <text evidence="1">The sequence shown here is derived from an EMBL/GenBank/DDBJ whole genome shotgun (WGS) entry which is preliminary data.</text>
</comment>
<keyword evidence="2" id="KW-1185">Reference proteome</keyword>